<proteinExistence type="predicted"/>
<dbReference type="EMBL" id="JAESJJ010000012">
    <property type="protein sequence ID" value="MBL3609221.1"/>
    <property type="molecule type" value="Genomic_DNA"/>
</dbReference>
<dbReference type="InterPro" id="IPR011701">
    <property type="entry name" value="MFS"/>
</dbReference>
<dbReference type="SUPFAM" id="SSF103473">
    <property type="entry name" value="MFS general substrate transporter"/>
    <property type="match status" value="1"/>
</dbReference>
<evidence type="ECO:0000256" key="1">
    <source>
        <dbReference type="ARBA" id="ARBA00022692"/>
    </source>
</evidence>
<feature type="transmembrane region" description="Helical" evidence="4">
    <location>
        <begin position="387"/>
        <end position="410"/>
    </location>
</feature>
<accession>A0ABS1RT60</accession>
<reference evidence="5 6" key="1">
    <citation type="submission" date="2021-01" db="EMBL/GenBank/DDBJ databases">
        <title>Draft genomes of Rhodovulum sulfidophilum.</title>
        <authorList>
            <person name="Guzman M.S."/>
        </authorList>
    </citation>
    <scope>NUCLEOTIDE SEQUENCE [LARGE SCALE GENOMIC DNA]</scope>
    <source>
        <strain evidence="5 6">AB35</strain>
    </source>
</reference>
<feature type="transmembrane region" description="Helical" evidence="4">
    <location>
        <begin position="256"/>
        <end position="278"/>
    </location>
</feature>
<dbReference type="RefSeq" id="WP_202249269.1">
    <property type="nucleotide sequence ID" value="NZ_JAESJJ010000012.1"/>
</dbReference>
<dbReference type="Pfam" id="PF07690">
    <property type="entry name" value="MFS_1"/>
    <property type="match status" value="2"/>
</dbReference>
<feature type="transmembrane region" description="Helical" evidence="4">
    <location>
        <begin position="349"/>
        <end position="375"/>
    </location>
</feature>
<dbReference type="CDD" id="cd17353">
    <property type="entry name" value="MFS_OFA_like"/>
    <property type="match status" value="1"/>
</dbReference>
<keyword evidence="2 4" id="KW-1133">Transmembrane helix</keyword>
<gene>
    <name evidence="5" type="ORF">JMM60_10510</name>
</gene>
<feature type="transmembrane region" description="Helical" evidence="4">
    <location>
        <begin position="166"/>
        <end position="186"/>
    </location>
</feature>
<keyword evidence="3 4" id="KW-0472">Membrane</keyword>
<dbReference type="InterPro" id="IPR050327">
    <property type="entry name" value="Proton-linked_MCT"/>
</dbReference>
<evidence type="ECO:0000256" key="3">
    <source>
        <dbReference type="ARBA" id="ARBA00023136"/>
    </source>
</evidence>
<evidence type="ECO:0000313" key="6">
    <source>
        <dbReference type="Proteomes" id="UP000604473"/>
    </source>
</evidence>
<sequence length="581" mass="61476">MAGGSRGSGAYRGLRGILHKDHIVAPEGFNRWLVPPASIAIHLCIGSVYAWSVFNPALSRQLGVVAPAAEDWSLGAVVWIFSVAIVFLGLSAAFAGKWLEQVGPRMVGVVAALLWGGGFIVGSAGIATHQLWLLYLGYGVLGGCGLGLGYVSPVSTLIRWFPDRRGMATGMAIMGFGGGAMIAAPLKGWLLNLFERAPAYLGPREAVATVTEGGRLFAETASGRLEVVIASAAQAAELPGGGEAGVYVVGTGDTGAAATFLVLGVAYLVVMTIAAFSYRVPREGWTPEGWQPKPVASGMITQKNVHIDQALKTPQFWKLWVMLCFNVTAGIGVIGVAKTMMSDIYGTTMPWIVTGAFASTYVLMISVFNMLGRFFWASASDYIGRKLTYATFFLLGTILYLSIPFFATAGAANPSILYLAGFYIATMIIFSMYGGGFATIPAYLADMFGTMHVGGIHGRLLTAWSTAGVLGPLAITSLRQMSVGNAIEDLAAKVDPEVFRAAFGAPVAQLQELVAAKTVTIAKLMEIAPPGTVDPTPGLYNTTMYCMAALLVVAFFANLAIRPVRERHHHNEPELAAVPVE</sequence>
<dbReference type="Proteomes" id="UP000604473">
    <property type="component" value="Unassembled WGS sequence"/>
</dbReference>
<feature type="transmembrane region" description="Helical" evidence="4">
    <location>
        <begin position="542"/>
        <end position="561"/>
    </location>
</feature>
<comment type="caution">
    <text evidence="5">The sequence shown here is derived from an EMBL/GenBank/DDBJ whole genome shotgun (WGS) entry which is preliminary data.</text>
</comment>
<evidence type="ECO:0000256" key="4">
    <source>
        <dbReference type="SAM" id="Phobius"/>
    </source>
</evidence>
<dbReference type="PANTHER" id="PTHR11360:SF317">
    <property type="entry name" value="MAJOR FACILITATOR SUPERFAMILY (MFS) PROFILE DOMAIN-CONTAINING PROTEIN-RELATED"/>
    <property type="match status" value="1"/>
</dbReference>
<feature type="transmembrane region" description="Helical" evidence="4">
    <location>
        <begin position="319"/>
        <end position="337"/>
    </location>
</feature>
<feature type="transmembrane region" description="Helical" evidence="4">
    <location>
        <begin position="107"/>
        <end position="126"/>
    </location>
</feature>
<keyword evidence="6" id="KW-1185">Reference proteome</keyword>
<evidence type="ECO:0000256" key="2">
    <source>
        <dbReference type="ARBA" id="ARBA00022989"/>
    </source>
</evidence>
<feature type="transmembrane region" description="Helical" evidence="4">
    <location>
        <begin position="32"/>
        <end position="52"/>
    </location>
</feature>
<dbReference type="PANTHER" id="PTHR11360">
    <property type="entry name" value="MONOCARBOXYLATE TRANSPORTER"/>
    <property type="match status" value="1"/>
</dbReference>
<keyword evidence="1 4" id="KW-0812">Transmembrane</keyword>
<dbReference type="InterPro" id="IPR036259">
    <property type="entry name" value="MFS_trans_sf"/>
</dbReference>
<feature type="transmembrane region" description="Helical" evidence="4">
    <location>
        <begin position="416"/>
        <end position="444"/>
    </location>
</feature>
<evidence type="ECO:0000313" key="5">
    <source>
        <dbReference type="EMBL" id="MBL3609221.1"/>
    </source>
</evidence>
<organism evidence="5 6">
    <name type="scientific">Rhodovulum sulfidophilum</name>
    <name type="common">Rhodobacter sulfidophilus</name>
    <dbReference type="NCBI Taxonomy" id="35806"/>
    <lineage>
        <taxon>Bacteria</taxon>
        <taxon>Pseudomonadati</taxon>
        <taxon>Pseudomonadota</taxon>
        <taxon>Alphaproteobacteria</taxon>
        <taxon>Rhodobacterales</taxon>
        <taxon>Paracoccaceae</taxon>
        <taxon>Rhodovulum</taxon>
    </lineage>
</organism>
<feature type="transmembrane region" description="Helical" evidence="4">
    <location>
        <begin position="132"/>
        <end position="154"/>
    </location>
</feature>
<protein>
    <submittedName>
        <fullName evidence="5">OFA family MFS transporter</fullName>
    </submittedName>
</protein>
<feature type="transmembrane region" description="Helical" evidence="4">
    <location>
        <begin position="72"/>
        <end position="95"/>
    </location>
</feature>
<name>A0ABS1RT60_RHOSU</name>
<dbReference type="Gene3D" id="1.20.1250.20">
    <property type="entry name" value="MFS general substrate transporter like domains"/>
    <property type="match status" value="2"/>
</dbReference>